<evidence type="ECO:0000313" key="2">
    <source>
        <dbReference type="Proteomes" id="UP001172645"/>
    </source>
</evidence>
<dbReference type="SUPFAM" id="SSF51735">
    <property type="entry name" value="NAD(P)-binding Rossmann-fold domains"/>
    <property type="match status" value="1"/>
</dbReference>
<dbReference type="EMBL" id="JARFYM010000055">
    <property type="protein sequence ID" value="MDL2403646.1"/>
    <property type="molecule type" value="Genomic_DNA"/>
</dbReference>
<dbReference type="PRINTS" id="PR00081">
    <property type="entry name" value="GDHRDH"/>
</dbReference>
<dbReference type="InterPro" id="IPR052184">
    <property type="entry name" value="SDR_enzymes"/>
</dbReference>
<keyword evidence="2" id="KW-1185">Reference proteome</keyword>
<dbReference type="InterPro" id="IPR002347">
    <property type="entry name" value="SDR_fam"/>
</dbReference>
<protein>
    <submittedName>
        <fullName evidence="1">SDR family oxidoreductase</fullName>
    </submittedName>
</protein>
<dbReference type="Proteomes" id="UP001172645">
    <property type="component" value="Unassembled WGS sequence"/>
</dbReference>
<dbReference type="PANTHER" id="PTHR45458:SF1">
    <property type="entry name" value="SHORT CHAIN DEHYDROGENASE"/>
    <property type="match status" value="1"/>
</dbReference>
<accession>A0ABT7K562</accession>
<dbReference type="RefSeq" id="WP_285873107.1">
    <property type="nucleotide sequence ID" value="NZ_JARFYM010000055.1"/>
</dbReference>
<organism evidence="1 2">
    <name type="scientific">Rhizobium mayense</name>
    <dbReference type="NCBI Taxonomy" id="1312184"/>
    <lineage>
        <taxon>Bacteria</taxon>
        <taxon>Pseudomonadati</taxon>
        <taxon>Pseudomonadota</taxon>
        <taxon>Alphaproteobacteria</taxon>
        <taxon>Hyphomicrobiales</taxon>
        <taxon>Rhizobiaceae</taxon>
        <taxon>Rhizobium/Agrobacterium group</taxon>
        <taxon>Rhizobium</taxon>
    </lineage>
</organism>
<evidence type="ECO:0000313" key="1">
    <source>
        <dbReference type="EMBL" id="MDL2403646.1"/>
    </source>
</evidence>
<dbReference type="InterPro" id="IPR036291">
    <property type="entry name" value="NAD(P)-bd_dom_sf"/>
</dbReference>
<gene>
    <name evidence="1" type="ORF">PY649_32755</name>
</gene>
<sequence length="230" mass="24323">MIETVLVAGASRGIGLELVRQYAEMGYRVIAGCRNPATAGALTSLKSNGNIAIHGLDTSSDESVARFSTNVGDQPIDIAIVSAGVAGGDRQSFGAIDFIDLAATLNINTAGPLRLAQALASNLSKAQQGKLVAITSEMGSIEQTSSSFMMAYRISKAALNEAWKCVAVEMREADVTAMVIHPGWVATDMGGREAPVSPEVCVQGIRKVIDQLRLEDAGTFRTYDGEFLPW</sequence>
<name>A0ABT7K562_9HYPH</name>
<dbReference type="PANTHER" id="PTHR45458">
    <property type="entry name" value="SHORT-CHAIN DEHYDROGENASE/REDUCTASE SDR"/>
    <property type="match status" value="1"/>
</dbReference>
<dbReference type="Pfam" id="PF00106">
    <property type="entry name" value="adh_short"/>
    <property type="match status" value="1"/>
</dbReference>
<comment type="caution">
    <text evidence="1">The sequence shown here is derived from an EMBL/GenBank/DDBJ whole genome shotgun (WGS) entry which is preliminary data.</text>
</comment>
<proteinExistence type="predicted"/>
<reference evidence="1" key="1">
    <citation type="submission" date="2023-06" db="EMBL/GenBank/DDBJ databases">
        <title>Phylogenetic Diversity of Rhizobium strains.</title>
        <authorList>
            <person name="Moura F.T."/>
            <person name="Helene L.C.F."/>
            <person name="Hungria M."/>
        </authorList>
    </citation>
    <scope>NUCLEOTIDE SEQUENCE</scope>
    <source>
        <strain evidence="1">CCGE526</strain>
    </source>
</reference>
<dbReference type="Gene3D" id="3.40.50.720">
    <property type="entry name" value="NAD(P)-binding Rossmann-like Domain"/>
    <property type="match status" value="1"/>
</dbReference>
<dbReference type="CDD" id="cd05325">
    <property type="entry name" value="carb_red_sniffer_like_SDR_c"/>
    <property type="match status" value="1"/>
</dbReference>